<proteinExistence type="predicted"/>
<accession>A0ABZ1PMK8</accession>
<name>A0ABZ1PMK8_9ACTN</name>
<dbReference type="Proteomes" id="UP001346877">
    <property type="component" value="Chromosome"/>
</dbReference>
<evidence type="ECO:0000313" key="2">
    <source>
        <dbReference type="EMBL" id="WUI85031.1"/>
    </source>
</evidence>
<sequence length="123" mass="12928">MSDDDTSNRPSRTAERPHDVTDPLLWQLAIDVLSAHEPDDEGQCRNLQCAGQSWPCAARAGAEQSMRLARSTPAPVEMTVDGGDNEEGGTGWSGEGSAQAPRWGWNAGPVASHRGSKASASAA</sequence>
<evidence type="ECO:0000256" key="1">
    <source>
        <dbReference type="SAM" id="MobiDB-lite"/>
    </source>
</evidence>
<dbReference type="RefSeq" id="WP_328375110.1">
    <property type="nucleotide sequence ID" value="NZ_CP107941.1"/>
</dbReference>
<protein>
    <submittedName>
        <fullName evidence="2">Uncharacterized protein</fullName>
    </submittedName>
</protein>
<reference evidence="2 3" key="1">
    <citation type="submission" date="2022-10" db="EMBL/GenBank/DDBJ databases">
        <title>The complete genomes of actinobacterial strains from the NBC collection.</title>
        <authorList>
            <person name="Joergensen T.S."/>
            <person name="Alvarez Arevalo M."/>
            <person name="Sterndorff E.B."/>
            <person name="Faurdal D."/>
            <person name="Vuksanovic O."/>
            <person name="Mourched A.-S."/>
            <person name="Charusanti P."/>
            <person name="Shaw S."/>
            <person name="Blin K."/>
            <person name="Weber T."/>
        </authorList>
    </citation>
    <scope>NUCLEOTIDE SEQUENCE [LARGE SCALE GENOMIC DNA]</scope>
    <source>
        <strain evidence="2 3">NBC_00396</strain>
    </source>
</reference>
<feature type="region of interest" description="Disordered" evidence="1">
    <location>
        <begin position="67"/>
        <end position="123"/>
    </location>
</feature>
<feature type="region of interest" description="Disordered" evidence="1">
    <location>
        <begin position="1"/>
        <end position="21"/>
    </location>
</feature>
<dbReference type="EMBL" id="CP107941">
    <property type="protein sequence ID" value="WUI85031.1"/>
    <property type="molecule type" value="Genomic_DNA"/>
</dbReference>
<gene>
    <name evidence="2" type="ORF">OG375_12190</name>
</gene>
<evidence type="ECO:0000313" key="3">
    <source>
        <dbReference type="Proteomes" id="UP001346877"/>
    </source>
</evidence>
<organism evidence="2 3">
    <name type="scientific">Micromonospora zamorensis</name>
    <dbReference type="NCBI Taxonomy" id="709883"/>
    <lineage>
        <taxon>Bacteria</taxon>
        <taxon>Bacillati</taxon>
        <taxon>Actinomycetota</taxon>
        <taxon>Actinomycetes</taxon>
        <taxon>Micromonosporales</taxon>
        <taxon>Micromonosporaceae</taxon>
        <taxon>Micromonospora</taxon>
    </lineage>
</organism>
<keyword evidence="3" id="KW-1185">Reference proteome</keyword>
<feature type="compositionally biased region" description="Basic and acidic residues" evidence="1">
    <location>
        <begin position="12"/>
        <end position="21"/>
    </location>
</feature>